<keyword evidence="3" id="KW-0004">4Fe-4S</keyword>
<evidence type="ECO:0000313" key="12">
    <source>
        <dbReference type="EMBL" id="GKG99349.1"/>
    </source>
</evidence>
<organism evidence="12 13">
    <name type="scientific">Hungatella hathewayi</name>
    <dbReference type="NCBI Taxonomy" id="154046"/>
    <lineage>
        <taxon>Bacteria</taxon>
        <taxon>Bacillati</taxon>
        <taxon>Bacillota</taxon>
        <taxon>Clostridia</taxon>
        <taxon>Lachnospirales</taxon>
        <taxon>Lachnospiraceae</taxon>
        <taxon>Hungatella</taxon>
    </lineage>
</organism>
<dbReference type="SFLD" id="SFLDG01118">
    <property type="entry name" value="activating_enzymes__group_2"/>
    <property type="match status" value="1"/>
</dbReference>
<dbReference type="SFLD" id="SFLDS00029">
    <property type="entry name" value="Radical_SAM"/>
    <property type="match status" value="1"/>
</dbReference>
<dbReference type="GO" id="GO:0016491">
    <property type="term" value="F:oxidoreductase activity"/>
    <property type="evidence" value="ECO:0007669"/>
    <property type="project" value="UniProtKB-KW"/>
</dbReference>
<dbReference type="PANTHER" id="PTHR30352:SF13">
    <property type="entry name" value="GLYCYL-RADICAL ENZYME ACTIVATING ENZYME YJJW-RELATED"/>
    <property type="match status" value="1"/>
</dbReference>
<dbReference type="Pfam" id="PF04055">
    <property type="entry name" value="Radical_SAM"/>
    <property type="match status" value="1"/>
</dbReference>
<dbReference type="InterPro" id="IPR001989">
    <property type="entry name" value="Radical_activat_CS"/>
</dbReference>
<dbReference type="PROSITE" id="PS00198">
    <property type="entry name" value="4FE4S_FER_1"/>
    <property type="match status" value="2"/>
</dbReference>
<dbReference type="SFLD" id="SFLDG01066">
    <property type="entry name" value="organic_radical-activating_enz"/>
    <property type="match status" value="1"/>
</dbReference>
<evidence type="ECO:0000256" key="1">
    <source>
        <dbReference type="ARBA" id="ARBA00001966"/>
    </source>
</evidence>
<feature type="domain" description="4Fe-4S ferredoxin-type" evidence="10">
    <location>
        <begin position="41"/>
        <end position="69"/>
    </location>
</feature>
<dbReference type="SUPFAM" id="SSF102114">
    <property type="entry name" value="Radical SAM enzymes"/>
    <property type="match status" value="1"/>
</dbReference>
<evidence type="ECO:0000256" key="9">
    <source>
        <dbReference type="ARBA" id="ARBA00047365"/>
    </source>
</evidence>
<keyword evidence="7" id="KW-0408">Iron</keyword>
<dbReference type="InterPro" id="IPR058240">
    <property type="entry name" value="rSAM_sf"/>
</dbReference>
<keyword evidence="8" id="KW-0411">Iron-sulfur</keyword>
<keyword evidence="4" id="KW-0949">S-adenosyl-L-methionine</keyword>
<dbReference type="EMBL" id="BQNJ01000001">
    <property type="protein sequence ID" value="GKG99349.1"/>
    <property type="molecule type" value="Genomic_DNA"/>
</dbReference>
<gene>
    <name evidence="12" type="ORF">CE91St55_13310</name>
</gene>
<keyword evidence="5" id="KW-0479">Metal-binding</keyword>
<dbReference type="InterPro" id="IPR013785">
    <property type="entry name" value="Aldolase_TIM"/>
</dbReference>
<comment type="catalytic activity">
    <reaction evidence="9">
        <text>glycyl-[protein] + reduced [flavodoxin] + S-adenosyl-L-methionine = glycin-2-yl radical-[protein] + semiquinone [flavodoxin] + 5'-deoxyadenosine + L-methionine + H(+)</text>
        <dbReference type="Rhea" id="RHEA:61976"/>
        <dbReference type="Rhea" id="RHEA-COMP:10622"/>
        <dbReference type="Rhea" id="RHEA-COMP:14480"/>
        <dbReference type="Rhea" id="RHEA-COMP:15993"/>
        <dbReference type="Rhea" id="RHEA-COMP:15994"/>
        <dbReference type="ChEBI" id="CHEBI:15378"/>
        <dbReference type="ChEBI" id="CHEBI:17319"/>
        <dbReference type="ChEBI" id="CHEBI:29947"/>
        <dbReference type="ChEBI" id="CHEBI:32722"/>
        <dbReference type="ChEBI" id="CHEBI:57618"/>
        <dbReference type="ChEBI" id="CHEBI:57844"/>
        <dbReference type="ChEBI" id="CHEBI:59789"/>
        <dbReference type="ChEBI" id="CHEBI:140311"/>
    </reaction>
</comment>
<evidence type="ECO:0000259" key="10">
    <source>
        <dbReference type="PROSITE" id="PS51379"/>
    </source>
</evidence>
<evidence type="ECO:0000256" key="4">
    <source>
        <dbReference type="ARBA" id="ARBA00022691"/>
    </source>
</evidence>
<feature type="domain" description="Radical SAM core" evidence="11">
    <location>
        <begin position="19"/>
        <end position="284"/>
    </location>
</feature>
<accession>A0AA37N2K8</accession>
<evidence type="ECO:0000256" key="3">
    <source>
        <dbReference type="ARBA" id="ARBA00022485"/>
    </source>
</evidence>
<evidence type="ECO:0000313" key="13">
    <source>
        <dbReference type="Proteomes" id="UP001055091"/>
    </source>
</evidence>
<evidence type="ECO:0000256" key="6">
    <source>
        <dbReference type="ARBA" id="ARBA00023002"/>
    </source>
</evidence>
<evidence type="ECO:0000256" key="7">
    <source>
        <dbReference type="ARBA" id="ARBA00023004"/>
    </source>
</evidence>
<comment type="caution">
    <text evidence="12">The sequence shown here is derived from an EMBL/GenBank/DDBJ whole genome shotgun (WGS) entry which is preliminary data.</text>
</comment>
<dbReference type="InterPro" id="IPR023912">
    <property type="entry name" value="YjjW_bact"/>
</dbReference>
<evidence type="ECO:0000256" key="5">
    <source>
        <dbReference type="ARBA" id="ARBA00022723"/>
    </source>
</evidence>
<dbReference type="AlphaFoldDB" id="A0AA37N2K8"/>
<dbReference type="PIRSF" id="PIRSF000371">
    <property type="entry name" value="PFL_act_enz"/>
    <property type="match status" value="1"/>
</dbReference>
<dbReference type="RefSeq" id="WP_118040733.1">
    <property type="nucleotide sequence ID" value="NZ_BQNJ01000001.1"/>
</dbReference>
<dbReference type="InterPro" id="IPR017900">
    <property type="entry name" value="4Fe4S_Fe_S_CS"/>
</dbReference>
<keyword evidence="6" id="KW-0560">Oxidoreductase</keyword>
<dbReference type="PANTHER" id="PTHR30352">
    <property type="entry name" value="PYRUVATE FORMATE-LYASE-ACTIVATING ENZYME"/>
    <property type="match status" value="1"/>
</dbReference>
<reference evidence="12" key="1">
    <citation type="submission" date="2022-01" db="EMBL/GenBank/DDBJ databases">
        <title>Novel bile acid biosynthetic pathways are enriched in the microbiome of centenarians.</title>
        <authorList>
            <person name="Sato Y."/>
            <person name="Atarashi K."/>
            <person name="Plichta R.D."/>
            <person name="Arai Y."/>
            <person name="Sasajima S."/>
            <person name="Kearney M.S."/>
            <person name="Suda W."/>
            <person name="Takeshita K."/>
            <person name="Sasaki T."/>
            <person name="Okamoto S."/>
            <person name="Skelly N.A."/>
            <person name="Okamura Y."/>
            <person name="Vlamakis H."/>
            <person name="Li Y."/>
            <person name="Tanoue T."/>
            <person name="Takei H."/>
            <person name="Nittono H."/>
            <person name="Narushima S."/>
            <person name="Irie J."/>
            <person name="Itoh H."/>
            <person name="Moriya K."/>
            <person name="Sugiura Y."/>
            <person name="Suematsu M."/>
            <person name="Moritoki N."/>
            <person name="Shibata S."/>
            <person name="Littman R.D."/>
            <person name="Fischbach A.M."/>
            <person name="Uwamino Y."/>
            <person name="Inoue T."/>
            <person name="Honda A."/>
            <person name="Hattori M."/>
            <person name="Murai T."/>
            <person name="Xavier J.R."/>
            <person name="Hirose N."/>
            <person name="Honda K."/>
        </authorList>
    </citation>
    <scope>NUCLEOTIDE SEQUENCE</scope>
    <source>
        <strain evidence="12">CE91-St55</strain>
    </source>
</reference>
<dbReference type="InterPro" id="IPR007197">
    <property type="entry name" value="rSAM"/>
</dbReference>
<comment type="similarity">
    <text evidence="2">Belongs to the organic radical-activating enzymes family.</text>
</comment>
<dbReference type="PROSITE" id="PS01087">
    <property type="entry name" value="RADICAL_ACTIVATING"/>
    <property type="match status" value="1"/>
</dbReference>
<dbReference type="Gene3D" id="3.30.70.20">
    <property type="match status" value="1"/>
</dbReference>
<name>A0AA37N2K8_9FIRM</name>
<evidence type="ECO:0000256" key="2">
    <source>
        <dbReference type="ARBA" id="ARBA00009777"/>
    </source>
</evidence>
<dbReference type="SFLD" id="SFLDF00392">
    <property type="entry name" value="YjjI_activase"/>
    <property type="match status" value="1"/>
</dbReference>
<dbReference type="PROSITE" id="PS51918">
    <property type="entry name" value="RADICAL_SAM"/>
    <property type="match status" value="1"/>
</dbReference>
<dbReference type="InterPro" id="IPR040074">
    <property type="entry name" value="BssD/PflA/YjjW"/>
</dbReference>
<evidence type="ECO:0000259" key="11">
    <source>
        <dbReference type="PROSITE" id="PS51918"/>
    </source>
</evidence>
<dbReference type="InterPro" id="IPR034457">
    <property type="entry name" value="Organic_radical-activating"/>
</dbReference>
<dbReference type="GO" id="GO:0051539">
    <property type="term" value="F:4 iron, 4 sulfur cluster binding"/>
    <property type="evidence" value="ECO:0007669"/>
    <property type="project" value="UniProtKB-KW"/>
</dbReference>
<sequence length="289" mass="32190">MTRFSPEAPINKIIPLSVVDGPGCRTSVFVQGCNIACAYCHNPETQQLCRACGICAGQCPAGALSMEEGGGESSEKRIVWNEKLCIQCDNCIRVCPYFASPKVRRMSAEEVWREIEDNMPFIQGITVSGGECTLYPEFLTELYRKAGKAGLTCFSDSNGCVDLSEYPELMAVTDQVMLDVKAWDYEVFKRLTGGDGSVVKKNLIYLAEQKKLYEVRLVCLDGETDMEAVIAGVADAAAPYLKEFRLKLITFRKYGVRGRLEKRNSPSPERMEELRNLAVRCGFQEIQVV</sequence>
<evidence type="ECO:0000256" key="8">
    <source>
        <dbReference type="ARBA" id="ARBA00023014"/>
    </source>
</evidence>
<dbReference type="Pfam" id="PF00037">
    <property type="entry name" value="Fer4"/>
    <property type="match status" value="1"/>
</dbReference>
<dbReference type="GO" id="GO:0046872">
    <property type="term" value="F:metal ion binding"/>
    <property type="evidence" value="ECO:0007669"/>
    <property type="project" value="UniProtKB-KW"/>
</dbReference>
<dbReference type="PROSITE" id="PS51379">
    <property type="entry name" value="4FE4S_FER_2"/>
    <property type="match status" value="2"/>
</dbReference>
<dbReference type="InterPro" id="IPR012839">
    <property type="entry name" value="Organic_radical_activase"/>
</dbReference>
<dbReference type="InterPro" id="IPR017896">
    <property type="entry name" value="4Fe4S_Fe-S-bd"/>
</dbReference>
<dbReference type="NCBIfam" id="TIGR04041">
    <property type="entry name" value="activase_YjjW"/>
    <property type="match status" value="1"/>
</dbReference>
<dbReference type="Proteomes" id="UP001055091">
    <property type="component" value="Unassembled WGS sequence"/>
</dbReference>
<dbReference type="SUPFAM" id="SSF54862">
    <property type="entry name" value="4Fe-4S ferredoxins"/>
    <property type="match status" value="1"/>
</dbReference>
<proteinExistence type="inferred from homology"/>
<protein>
    <submittedName>
        <fullName evidence="12">Radical SAM domain protein</fullName>
    </submittedName>
</protein>
<dbReference type="Gene3D" id="3.20.20.70">
    <property type="entry name" value="Aldolase class I"/>
    <property type="match status" value="1"/>
</dbReference>
<feature type="domain" description="4Fe-4S ferredoxin-type" evidence="10">
    <location>
        <begin position="76"/>
        <end position="105"/>
    </location>
</feature>
<comment type="cofactor">
    <cofactor evidence="1">
        <name>[4Fe-4S] cluster</name>
        <dbReference type="ChEBI" id="CHEBI:49883"/>
    </cofactor>
</comment>